<evidence type="ECO:0000259" key="12">
    <source>
        <dbReference type="PROSITE" id="PS51294"/>
    </source>
</evidence>
<sequence length="773" mass="87236">MVRVIIKGGVWRNTEDEILKAAIMKYGKNQWSRIASLLHRKSAKQCKARWFEWLDPGIKKTEWSREEDEKLLHLAKLMPTQWRTIAPIVGRTAAQCLERYEHLLDEAQRKAEGLDDEATEAKRLKPGEIDPTPETKPARPDPVDMDDDELEMLSEARARLANTQGKKAKRKARERQLSEARRLASLQKRREMREAGLLVRRFKRLRKNAIDYSGEIPFEKAVPAGFHDPSEDNFDKDDKHQRAIADHQKPRRMEIENELRKQDKEKLKRKKPEDEPESIFKTKEKKRSKLVLPAPQISDREMEQIIKIGHASDSVRLYADGGATSSLLTDYAASARANAVAARTARTPAARDTVQMEVHNILALQNVDTPLKGGLNTPLHESDFSGILPTPRAQATPNTVLNAVAATPASTFGATPSSVGSFTPGPGGATPAFRDQMGINEGGATSGIEARAQLRRALASLPEPRNDYEIVAPEGEGEADEDQEEKEEEWVDDAADVKESKAKQRALKRQRELALRTQLCGLNVIQRSLPKPSKVCDAAFKPSLNRTDMAKADDLIKAEMARLVAWDVQNNAPSEIYEENDLKAASELVKSVDYNRKDCDVGPPLDASMWAVIDQCSTELVHIRGKFTRIAVLGRGEQIEALHSQFQIYRDWMNARAKRTGKLEKKLKIKLGGYQAIHTNLASKLAEVRNEVEMAAIERETFRRLSEHEAKSINKRVSRLQEEVRQQEKRERELQEVHGKLKDQHWKLEQLELRSQATVGAEPVAYNQAVEAK</sequence>
<feature type="domain" description="HTH myb-type" evidence="12">
    <location>
        <begin position="3"/>
        <end position="58"/>
    </location>
</feature>
<dbReference type="CDD" id="cd11659">
    <property type="entry name" value="SANT_CDC5_II"/>
    <property type="match status" value="1"/>
</dbReference>
<keyword evidence="5" id="KW-0677">Repeat</keyword>
<feature type="domain" description="HTH myb-type" evidence="12">
    <location>
        <begin position="59"/>
        <end position="108"/>
    </location>
</feature>
<accession>A0ABR1C3A1</accession>
<evidence type="ECO:0008006" key="15">
    <source>
        <dbReference type="Google" id="ProtNLM"/>
    </source>
</evidence>
<dbReference type="Proteomes" id="UP001303046">
    <property type="component" value="Unassembled WGS sequence"/>
</dbReference>
<dbReference type="Pfam" id="PF11831">
    <property type="entry name" value="Myb_Cef"/>
    <property type="match status" value="1"/>
</dbReference>
<proteinExistence type="inferred from homology"/>
<evidence type="ECO:0000256" key="4">
    <source>
        <dbReference type="ARBA" id="ARBA00022728"/>
    </source>
</evidence>
<dbReference type="InterPro" id="IPR009057">
    <property type="entry name" value="Homeodomain-like_sf"/>
</dbReference>
<dbReference type="InterPro" id="IPR017930">
    <property type="entry name" value="Myb_dom"/>
</dbReference>
<keyword evidence="14" id="KW-1185">Reference proteome</keyword>
<evidence type="ECO:0000256" key="3">
    <source>
        <dbReference type="ARBA" id="ARBA00022664"/>
    </source>
</evidence>
<feature type="domain" description="Myb-like" evidence="11">
    <location>
        <begin position="3"/>
        <end position="54"/>
    </location>
</feature>
<feature type="compositionally biased region" description="Basic and acidic residues" evidence="10">
    <location>
        <begin position="236"/>
        <end position="266"/>
    </location>
</feature>
<dbReference type="InterPro" id="IPR001005">
    <property type="entry name" value="SANT/Myb"/>
</dbReference>
<evidence type="ECO:0000256" key="1">
    <source>
        <dbReference type="ARBA" id="ARBA00004123"/>
    </source>
</evidence>
<feature type="region of interest" description="Disordered" evidence="10">
    <location>
        <begin position="111"/>
        <end position="144"/>
    </location>
</feature>
<evidence type="ECO:0000259" key="11">
    <source>
        <dbReference type="PROSITE" id="PS50090"/>
    </source>
</evidence>
<evidence type="ECO:0000256" key="6">
    <source>
        <dbReference type="ARBA" id="ARBA00023125"/>
    </source>
</evidence>
<dbReference type="PANTHER" id="PTHR45885">
    <property type="entry name" value="CELL DIVISION CYCLE 5-LIKE PROTEIN"/>
    <property type="match status" value="1"/>
</dbReference>
<dbReference type="CDD" id="cd00167">
    <property type="entry name" value="SANT"/>
    <property type="match status" value="1"/>
</dbReference>
<evidence type="ECO:0000256" key="9">
    <source>
        <dbReference type="SAM" id="Coils"/>
    </source>
</evidence>
<evidence type="ECO:0000256" key="2">
    <source>
        <dbReference type="ARBA" id="ARBA00010506"/>
    </source>
</evidence>
<feature type="domain" description="Myb-like" evidence="11">
    <location>
        <begin position="55"/>
        <end position="104"/>
    </location>
</feature>
<evidence type="ECO:0000256" key="5">
    <source>
        <dbReference type="ARBA" id="ARBA00022737"/>
    </source>
</evidence>
<dbReference type="InterPro" id="IPR047242">
    <property type="entry name" value="CDC5L/Cef1"/>
</dbReference>
<dbReference type="EMBL" id="JAVFWL010000001">
    <property type="protein sequence ID" value="KAK6731883.1"/>
    <property type="molecule type" value="Genomic_DNA"/>
</dbReference>
<reference evidence="13 14" key="1">
    <citation type="submission" date="2023-08" db="EMBL/GenBank/DDBJ databases">
        <title>A Necator americanus chromosomal reference genome.</title>
        <authorList>
            <person name="Ilik V."/>
            <person name="Petrzelkova K.J."/>
            <person name="Pardy F."/>
            <person name="Fuh T."/>
            <person name="Niatou-Singa F.S."/>
            <person name="Gouil Q."/>
            <person name="Baker L."/>
            <person name="Ritchie M.E."/>
            <person name="Jex A.R."/>
            <person name="Gazzola D."/>
            <person name="Li H."/>
            <person name="Toshio Fujiwara R."/>
            <person name="Zhan B."/>
            <person name="Aroian R.V."/>
            <person name="Pafco B."/>
            <person name="Schwarz E.M."/>
        </authorList>
    </citation>
    <scope>NUCLEOTIDE SEQUENCE [LARGE SCALE GENOMIC DNA]</scope>
    <source>
        <strain evidence="13 14">Aroian</strain>
        <tissue evidence="13">Whole animal</tissue>
    </source>
</reference>
<dbReference type="SMART" id="SM00717">
    <property type="entry name" value="SANT"/>
    <property type="match status" value="2"/>
</dbReference>
<feature type="region of interest" description="Disordered" evidence="10">
    <location>
        <begin position="161"/>
        <end position="185"/>
    </location>
</feature>
<feature type="compositionally biased region" description="Acidic residues" evidence="10">
    <location>
        <begin position="475"/>
        <end position="494"/>
    </location>
</feature>
<keyword evidence="3" id="KW-0507">mRNA processing</keyword>
<feature type="region of interest" description="Disordered" evidence="10">
    <location>
        <begin position="222"/>
        <end position="287"/>
    </location>
</feature>
<dbReference type="PANTHER" id="PTHR45885:SF1">
    <property type="entry name" value="CELL DIVISION CYCLE 5-LIKE PROTEIN"/>
    <property type="match status" value="1"/>
</dbReference>
<evidence type="ECO:0000256" key="7">
    <source>
        <dbReference type="ARBA" id="ARBA00023187"/>
    </source>
</evidence>
<comment type="caution">
    <text evidence="13">The sequence shown here is derived from an EMBL/GenBank/DDBJ whole genome shotgun (WGS) entry which is preliminary data.</text>
</comment>
<gene>
    <name evidence="13" type="primary">Necator_chrI.g4130</name>
    <name evidence="13" type="ORF">RB195_008001</name>
</gene>
<feature type="compositionally biased region" description="Basic and acidic residues" evidence="10">
    <location>
        <begin position="174"/>
        <end position="185"/>
    </location>
</feature>
<evidence type="ECO:0000313" key="14">
    <source>
        <dbReference type="Proteomes" id="UP001303046"/>
    </source>
</evidence>
<dbReference type="PROSITE" id="PS50090">
    <property type="entry name" value="MYB_LIKE"/>
    <property type="match status" value="2"/>
</dbReference>
<dbReference type="SUPFAM" id="SSF46689">
    <property type="entry name" value="Homeodomain-like"/>
    <property type="match status" value="1"/>
</dbReference>
<dbReference type="InterPro" id="IPR021786">
    <property type="entry name" value="Cdc5p/Cef1_C"/>
</dbReference>
<name>A0ABR1C3A1_NECAM</name>
<keyword evidence="8" id="KW-0539">Nucleus</keyword>
<feature type="compositionally biased region" description="Basic and acidic residues" evidence="10">
    <location>
        <begin position="111"/>
        <end position="128"/>
    </location>
</feature>
<evidence type="ECO:0000313" key="13">
    <source>
        <dbReference type="EMBL" id="KAK6731883.1"/>
    </source>
</evidence>
<keyword evidence="7" id="KW-0508">mRNA splicing</keyword>
<comment type="similarity">
    <text evidence="2">Belongs to the CEF1 family.</text>
</comment>
<dbReference type="Pfam" id="PF13921">
    <property type="entry name" value="Myb_DNA-bind_6"/>
    <property type="match status" value="1"/>
</dbReference>
<keyword evidence="6" id="KW-0238">DNA-binding</keyword>
<keyword evidence="4" id="KW-0747">Spliceosome</keyword>
<evidence type="ECO:0000256" key="8">
    <source>
        <dbReference type="ARBA" id="ARBA00023242"/>
    </source>
</evidence>
<feature type="coiled-coil region" evidence="9">
    <location>
        <begin position="703"/>
        <end position="744"/>
    </location>
</feature>
<evidence type="ECO:0000256" key="10">
    <source>
        <dbReference type="SAM" id="MobiDB-lite"/>
    </source>
</evidence>
<protein>
    <recommendedName>
        <fullName evidence="15">Myb-like DNA-binding domain protein</fullName>
    </recommendedName>
</protein>
<feature type="region of interest" description="Disordered" evidence="10">
    <location>
        <begin position="470"/>
        <end position="497"/>
    </location>
</feature>
<dbReference type="InterPro" id="IPR047240">
    <property type="entry name" value="SANT_CDC5L_II"/>
</dbReference>
<dbReference type="PROSITE" id="PS51294">
    <property type="entry name" value="HTH_MYB"/>
    <property type="match status" value="2"/>
</dbReference>
<keyword evidence="9" id="KW-0175">Coiled coil</keyword>
<dbReference type="Gene3D" id="1.10.10.60">
    <property type="entry name" value="Homeodomain-like"/>
    <property type="match status" value="2"/>
</dbReference>
<organism evidence="13 14">
    <name type="scientific">Necator americanus</name>
    <name type="common">Human hookworm</name>
    <dbReference type="NCBI Taxonomy" id="51031"/>
    <lineage>
        <taxon>Eukaryota</taxon>
        <taxon>Metazoa</taxon>
        <taxon>Ecdysozoa</taxon>
        <taxon>Nematoda</taxon>
        <taxon>Chromadorea</taxon>
        <taxon>Rhabditida</taxon>
        <taxon>Rhabditina</taxon>
        <taxon>Rhabditomorpha</taxon>
        <taxon>Strongyloidea</taxon>
        <taxon>Ancylostomatidae</taxon>
        <taxon>Bunostominae</taxon>
        <taxon>Necator</taxon>
    </lineage>
</organism>
<comment type="subcellular location">
    <subcellularLocation>
        <location evidence="1">Nucleus</location>
    </subcellularLocation>
</comment>